<evidence type="ECO:0000256" key="1">
    <source>
        <dbReference type="ARBA" id="ARBA00007447"/>
    </source>
</evidence>
<comment type="caution">
    <text evidence="8">The sequence shown here is derived from an EMBL/GenBank/DDBJ whole genome shotgun (WGS) entry which is preliminary data.</text>
</comment>
<evidence type="ECO:0000256" key="2">
    <source>
        <dbReference type="ARBA" id="ARBA00022750"/>
    </source>
</evidence>
<feature type="transmembrane region" description="Helical" evidence="4">
    <location>
        <begin position="467"/>
        <end position="491"/>
    </location>
</feature>
<dbReference type="PRINTS" id="PR00792">
    <property type="entry name" value="PEPSIN"/>
</dbReference>
<evidence type="ECO:0000256" key="5">
    <source>
        <dbReference type="SAM" id="SignalP"/>
    </source>
</evidence>
<dbReference type="Gene3D" id="2.40.70.10">
    <property type="entry name" value="Acid Proteases"/>
    <property type="match status" value="2"/>
</dbReference>
<keyword evidence="4" id="KW-1133">Transmembrane helix</keyword>
<comment type="similarity">
    <text evidence="1 3">Belongs to the peptidase A1 family.</text>
</comment>
<sequence>MVWAGLAFALFGISFVWGLRVPTTRISARSSKHKPESSFKVAQMGTSSRISTSINAATIGSNNTDLASARDIVYMATVTLAGIEYAVQIDTGSSDLWIRSDMIAGSQTSDILGNITYGTGWAAGPISRANASFAGFNISSQAFMLATSANNPILNWGAEGLLGLGLNSLSTVDRLVNSTSSSWGRTLLYNIFSQSPETPNFIAFLLQRSEHGLDAATEGSFTIGELESEYESAISATEVIPTWPAINPSRWSVLIDSYDTTGAVLHTLSSTVSGVPSGKAVALLDSGTSYSYASEEFCKNVYSSIPGATFSSAIGQWVVPCKEEVNLGLTIGGRRFPIHPLDIISPSLSSNDNATCYGTFIPQSFSVGAGEFDILLGDMFLRNVYSLYDLGDFEDDRGMTMGNPYIKLLSITNGTTSSGEFHKIRGGLATEANKISNAQASSGLASASTTVSVSSDALDRLIRYAEILLSLLAVSTTLALVGLGILVYYVFFKRKRNVPTEGISNDPGLDLSGFSLSHLRPPGAAYQQVPSARSSLVP</sequence>
<dbReference type="InterPro" id="IPR034164">
    <property type="entry name" value="Pepsin-like_dom"/>
</dbReference>
<proteinExistence type="inferred from homology"/>
<dbReference type="AlphaFoldDB" id="A0A8H3CZJ1"/>
<protein>
    <recommendedName>
        <fullName evidence="6">Peptidase A1 domain-containing protein</fullName>
    </recommendedName>
</protein>
<dbReference type="PANTHER" id="PTHR47966:SF51">
    <property type="entry name" value="BETA-SITE APP-CLEAVING ENZYME, ISOFORM A-RELATED"/>
    <property type="match status" value="1"/>
</dbReference>
<reference evidence="8" key="1">
    <citation type="submission" date="2021-01" db="EMBL/GenBank/DDBJ databases">
        <authorList>
            <person name="Kaushik A."/>
        </authorList>
    </citation>
    <scope>NUCLEOTIDE SEQUENCE</scope>
    <source>
        <strain evidence="7">AG4-R118</strain>
        <strain evidence="8">AG4-RS23</strain>
    </source>
</reference>
<dbReference type="InterPro" id="IPR033121">
    <property type="entry name" value="PEPTIDASE_A1"/>
</dbReference>
<dbReference type="GO" id="GO:0006508">
    <property type="term" value="P:proteolysis"/>
    <property type="evidence" value="ECO:0007669"/>
    <property type="project" value="UniProtKB-KW"/>
</dbReference>
<evidence type="ECO:0000313" key="8">
    <source>
        <dbReference type="EMBL" id="CAE6506503.1"/>
    </source>
</evidence>
<dbReference type="InterPro" id="IPR001461">
    <property type="entry name" value="Aspartic_peptidase_A1"/>
</dbReference>
<evidence type="ECO:0000256" key="4">
    <source>
        <dbReference type="SAM" id="Phobius"/>
    </source>
</evidence>
<evidence type="ECO:0000313" key="7">
    <source>
        <dbReference type="EMBL" id="CAE6440597.1"/>
    </source>
</evidence>
<keyword evidence="3" id="KW-0645">Protease</keyword>
<keyword evidence="3" id="KW-0378">Hydrolase</keyword>
<dbReference type="Proteomes" id="UP000663861">
    <property type="component" value="Unassembled WGS sequence"/>
</dbReference>
<dbReference type="PANTHER" id="PTHR47966">
    <property type="entry name" value="BETA-SITE APP-CLEAVING ENZYME, ISOFORM A-RELATED"/>
    <property type="match status" value="1"/>
</dbReference>
<dbReference type="PROSITE" id="PS00141">
    <property type="entry name" value="ASP_PROTEASE"/>
    <property type="match status" value="1"/>
</dbReference>
<dbReference type="GO" id="GO:0004190">
    <property type="term" value="F:aspartic-type endopeptidase activity"/>
    <property type="evidence" value="ECO:0007669"/>
    <property type="project" value="UniProtKB-KW"/>
</dbReference>
<dbReference type="Pfam" id="PF00026">
    <property type="entry name" value="Asp"/>
    <property type="match status" value="1"/>
</dbReference>
<organism evidence="8 9">
    <name type="scientific">Rhizoctonia solani</name>
    <dbReference type="NCBI Taxonomy" id="456999"/>
    <lineage>
        <taxon>Eukaryota</taxon>
        <taxon>Fungi</taxon>
        <taxon>Dikarya</taxon>
        <taxon>Basidiomycota</taxon>
        <taxon>Agaricomycotina</taxon>
        <taxon>Agaricomycetes</taxon>
        <taxon>Cantharellales</taxon>
        <taxon>Ceratobasidiaceae</taxon>
        <taxon>Rhizoctonia</taxon>
    </lineage>
</organism>
<name>A0A8H3CZJ1_9AGAM</name>
<evidence type="ECO:0000256" key="3">
    <source>
        <dbReference type="RuleBase" id="RU000454"/>
    </source>
</evidence>
<dbReference type="PROSITE" id="PS51767">
    <property type="entry name" value="PEPTIDASE_A1"/>
    <property type="match status" value="1"/>
</dbReference>
<feature type="signal peptide" evidence="5">
    <location>
        <begin position="1"/>
        <end position="18"/>
    </location>
</feature>
<feature type="domain" description="Peptidase A1" evidence="6">
    <location>
        <begin position="74"/>
        <end position="402"/>
    </location>
</feature>
<keyword evidence="4" id="KW-0812">Transmembrane</keyword>
<keyword evidence="2 3" id="KW-0064">Aspartyl protease</keyword>
<evidence type="ECO:0000313" key="9">
    <source>
        <dbReference type="Proteomes" id="UP000663861"/>
    </source>
</evidence>
<keyword evidence="4" id="KW-0472">Membrane</keyword>
<dbReference type="Proteomes" id="UP000663888">
    <property type="component" value="Unassembled WGS sequence"/>
</dbReference>
<dbReference type="EMBL" id="CAJMWX010000966">
    <property type="protein sequence ID" value="CAE6440597.1"/>
    <property type="molecule type" value="Genomic_DNA"/>
</dbReference>
<dbReference type="SUPFAM" id="SSF50630">
    <property type="entry name" value="Acid proteases"/>
    <property type="match status" value="1"/>
</dbReference>
<evidence type="ECO:0000259" key="6">
    <source>
        <dbReference type="PROSITE" id="PS51767"/>
    </source>
</evidence>
<dbReference type="CDD" id="cd05471">
    <property type="entry name" value="pepsin_like"/>
    <property type="match status" value="1"/>
</dbReference>
<gene>
    <name evidence="8" type="ORF">RDB_LOCUS130498</name>
    <name evidence="7" type="ORF">RDB_LOCUS49259</name>
</gene>
<dbReference type="InterPro" id="IPR001969">
    <property type="entry name" value="Aspartic_peptidase_AS"/>
</dbReference>
<dbReference type="InterPro" id="IPR021109">
    <property type="entry name" value="Peptidase_aspartic_dom_sf"/>
</dbReference>
<dbReference type="EMBL" id="CAJMWY010003748">
    <property type="protein sequence ID" value="CAE6506503.1"/>
    <property type="molecule type" value="Genomic_DNA"/>
</dbReference>
<feature type="chain" id="PRO_5035641450" description="Peptidase A1 domain-containing protein" evidence="5">
    <location>
        <begin position="19"/>
        <end position="538"/>
    </location>
</feature>
<keyword evidence="5" id="KW-0732">Signal</keyword>
<accession>A0A8H3CZJ1</accession>